<gene>
    <name evidence="8" type="ORF">PIB30_024056</name>
</gene>
<comment type="subcellular location">
    <subcellularLocation>
        <location evidence="1">Cell membrane</location>
        <topology evidence="1">Multi-pass membrane protein</topology>
    </subcellularLocation>
</comment>
<evidence type="ECO:0000256" key="2">
    <source>
        <dbReference type="ARBA" id="ARBA00022475"/>
    </source>
</evidence>
<proteinExistence type="predicted"/>
<keyword evidence="2" id="KW-1003">Cell membrane</keyword>
<feature type="transmembrane region" description="Helical" evidence="6">
    <location>
        <begin position="102"/>
        <end position="122"/>
    </location>
</feature>
<feature type="domain" description="Integral membrane bound transporter" evidence="7">
    <location>
        <begin position="406"/>
        <end position="534"/>
    </location>
</feature>
<evidence type="ECO:0000313" key="9">
    <source>
        <dbReference type="Proteomes" id="UP001341840"/>
    </source>
</evidence>
<dbReference type="EMBL" id="JASCZI010060500">
    <property type="protein sequence ID" value="MED6132979.1"/>
    <property type="molecule type" value="Genomic_DNA"/>
</dbReference>
<reference evidence="8 9" key="1">
    <citation type="journal article" date="2023" name="Plants (Basel)">
        <title>Bridging the Gap: Combining Genomics and Transcriptomics Approaches to Understand Stylosanthes scabra, an Orphan Legume from the Brazilian Caatinga.</title>
        <authorList>
            <person name="Ferreira-Neto J.R.C."/>
            <person name="da Silva M.D."/>
            <person name="Binneck E."/>
            <person name="de Melo N.F."/>
            <person name="da Silva R.H."/>
            <person name="de Melo A.L.T.M."/>
            <person name="Pandolfi V."/>
            <person name="Bustamante F.O."/>
            <person name="Brasileiro-Vidal A.C."/>
            <person name="Benko-Iseppon A.M."/>
        </authorList>
    </citation>
    <scope>NUCLEOTIDE SEQUENCE [LARGE SCALE GENOMIC DNA]</scope>
    <source>
        <tissue evidence="8">Leaves</tissue>
    </source>
</reference>
<evidence type="ECO:0000256" key="4">
    <source>
        <dbReference type="ARBA" id="ARBA00022989"/>
    </source>
</evidence>
<evidence type="ECO:0000259" key="7">
    <source>
        <dbReference type="Pfam" id="PF13515"/>
    </source>
</evidence>
<dbReference type="PANTHER" id="PTHR30509">
    <property type="entry name" value="P-HYDROXYBENZOIC ACID EFFLUX PUMP SUBUNIT-RELATED"/>
    <property type="match status" value="1"/>
</dbReference>
<comment type="caution">
    <text evidence="8">The sequence shown here is derived from an EMBL/GenBank/DDBJ whole genome shotgun (WGS) entry which is preliminary data.</text>
</comment>
<feature type="transmembrane region" description="Helical" evidence="6">
    <location>
        <begin position="52"/>
        <end position="70"/>
    </location>
</feature>
<protein>
    <recommendedName>
        <fullName evidence="7">Integral membrane bound transporter domain-containing protein</fullName>
    </recommendedName>
</protein>
<keyword evidence="3 6" id="KW-0812">Transmembrane</keyword>
<feature type="transmembrane region" description="Helical" evidence="6">
    <location>
        <begin position="134"/>
        <end position="156"/>
    </location>
</feature>
<dbReference type="InterPro" id="IPR049453">
    <property type="entry name" value="Memb_transporter_dom"/>
</dbReference>
<keyword evidence="5 6" id="KW-0472">Membrane</keyword>
<dbReference type="Pfam" id="PF13515">
    <property type="entry name" value="FUSC_2"/>
    <property type="match status" value="1"/>
</dbReference>
<feature type="transmembrane region" description="Helical" evidence="6">
    <location>
        <begin position="77"/>
        <end position="96"/>
    </location>
</feature>
<feature type="transmembrane region" description="Helical" evidence="6">
    <location>
        <begin position="162"/>
        <end position="182"/>
    </location>
</feature>
<evidence type="ECO:0000256" key="5">
    <source>
        <dbReference type="ARBA" id="ARBA00023136"/>
    </source>
</evidence>
<evidence type="ECO:0000256" key="6">
    <source>
        <dbReference type="SAM" id="Phobius"/>
    </source>
</evidence>
<evidence type="ECO:0000313" key="8">
    <source>
        <dbReference type="EMBL" id="MED6132979.1"/>
    </source>
</evidence>
<feature type="transmembrane region" description="Helical" evidence="6">
    <location>
        <begin position="20"/>
        <end position="40"/>
    </location>
</feature>
<feature type="transmembrane region" description="Helical" evidence="6">
    <location>
        <begin position="394"/>
        <end position="414"/>
    </location>
</feature>
<accession>A0ABU6SA57</accession>
<evidence type="ECO:0000256" key="1">
    <source>
        <dbReference type="ARBA" id="ARBA00004651"/>
    </source>
</evidence>
<organism evidence="8 9">
    <name type="scientific">Stylosanthes scabra</name>
    <dbReference type="NCBI Taxonomy" id="79078"/>
    <lineage>
        <taxon>Eukaryota</taxon>
        <taxon>Viridiplantae</taxon>
        <taxon>Streptophyta</taxon>
        <taxon>Embryophyta</taxon>
        <taxon>Tracheophyta</taxon>
        <taxon>Spermatophyta</taxon>
        <taxon>Magnoliopsida</taxon>
        <taxon>eudicotyledons</taxon>
        <taxon>Gunneridae</taxon>
        <taxon>Pentapetalae</taxon>
        <taxon>rosids</taxon>
        <taxon>fabids</taxon>
        <taxon>Fabales</taxon>
        <taxon>Fabaceae</taxon>
        <taxon>Papilionoideae</taxon>
        <taxon>50 kb inversion clade</taxon>
        <taxon>dalbergioids sensu lato</taxon>
        <taxon>Dalbergieae</taxon>
        <taxon>Pterocarpus clade</taxon>
        <taxon>Stylosanthes</taxon>
    </lineage>
</organism>
<evidence type="ECO:0000256" key="3">
    <source>
        <dbReference type="ARBA" id="ARBA00022692"/>
    </source>
</evidence>
<keyword evidence="9" id="KW-1185">Reference proteome</keyword>
<dbReference type="PANTHER" id="PTHR30509:SF34">
    <property type="entry name" value="F3L24.34 PROTEIN"/>
    <property type="match status" value="1"/>
</dbReference>
<sequence length="805" mass="89453">MSNIINTIGSTRAEVWRARLGSALRTTLACTIVGCTSLYGPEPLRRYIEFPAFSYVTTILMVSEATLGDTLRSCCHVLLATVQVMLVSLLSLHVIGPTNFSNHTAAIMIAVGSFLVALPGSLELVAKRIAFGQLVIVHVSAVINTAAEAGVAVYPIRAASSMALGVVASILAMLLPYPRLAYFEGRKFYRLYTENISEKVNCNIEAITASDSSTAAGFLSQSKSLSTIGSKLFQSIKTNIKGIYWERPHNPHCIDPKERLQDLEVPIRGMDIALSSCTSFPIGVIDEELRDVLIHCKGRFSQKLDQQDKCFAPFDATTSLESKKEILNKSISKAYKDLPTSFFLYCVHLLLDNSPVTKKIDPMVEKTKKSGDSKRVFRKIAEVVMNFMPSTHNLVFAFKCSLSLGLAVLFGLTYNKENGYWSGLTIAISFDTQRQATFSVANARGQGTAMGSIYGVLCCFIFHKYSDLRLLPLLPWVVFYTFLCHSKMYGQSGAISAVIGASLILGRKHYGPPAQFAITRITEATIGLVCFIIVEILVSPSRAATLAKTALSESLEALQECINKGLVIIPKEKDMPMACTSSQALREGQKKLKSLACQFEAFIAEAELEPNFWFLPFHSGCYRKMRESLLRTADLLLFVAYSMEQLTQLSQKDNGGSGVDLQDGMNETIENFKKRVGPTLKCLEEITKMKSLRKLEKELKKRNLPCDIESGEYPNADTFLMGDEEADIILGSFFKHLEGIASKTENNRDEEMLFHYSCWGFCISNLVREIIKIEKEVREVIMWENPSNQANMKEIYCKISTLRSQ</sequence>
<name>A0ABU6SA57_9FABA</name>
<keyword evidence="4 6" id="KW-1133">Transmembrane helix</keyword>
<dbReference type="Proteomes" id="UP001341840">
    <property type="component" value="Unassembled WGS sequence"/>
</dbReference>